<dbReference type="Gene3D" id="3.40.50.300">
    <property type="entry name" value="P-loop containing nucleotide triphosphate hydrolases"/>
    <property type="match status" value="1"/>
</dbReference>
<dbReference type="InterPro" id="IPR056693">
    <property type="entry name" value="DUF7791"/>
</dbReference>
<keyword evidence="1" id="KW-0677">Repeat</keyword>
<comment type="caution">
    <text evidence="4">The sequence shown here is derived from an EMBL/GenBank/DDBJ whole genome shotgun (WGS) entry which is preliminary data.</text>
</comment>
<evidence type="ECO:0000313" key="4">
    <source>
        <dbReference type="EMBL" id="KAK4148964.1"/>
    </source>
</evidence>
<reference evidence="4" key="2">
    <citation type="submission" date="2023-05" db="EMBL/GenBank/DDBJ databases">
        <authorList>
            <consortium name="Lawrence Berkeley National Laboratory"/>
            <person name="Steindorff A."/>
            <person name="Hensen N."/>
            <person name="Bonometti L."/>
            <person name="Westerberg I."/>
            <person name="Brannstrom I.O."/>
            <person name="Guillou S."/>
            <person name="Cros-Aarteil S."/>
            <person name="Calhoun S."/>
            <person name="Haridas S."/>
            <person name="Kuo A."/>
            <person name="Mondo S."/>
            <person name="Pangilinan J."/>
            <person name="Riley R."/>
            <person name="Labutti K."/>
            <person name="Andreopoulos B."/>
            <person name="Lipzen A."/>
            <person name="Chen C."/>
            <person name="Yanf M."/>
            <person name="Daum C."/>
            <person name="Ng V."/>
            <person name="Clum A."/>
            <person name="Ohm R."/>
            <person name="Martin F."/>
            <person name="Silar P."/>
            <person name="Natvig D."/>
            <person name="Lalanne C."/>
            <person name="Gautier V."/>
            <person name="Ament-Velasquez S.L."/>
            <person name="Kruys A."/>
            <person name="Hutchinson M.I."/>
            <person name="Powell A.J."/>
            <person name="Barry K."/>
            <person name="Miller A.N."/>
            <person name="Grigoriev I.V."/>
            <person name="Debuchy R."/>
            <person name="Gladieux P."/>
            <person name="Thoren M.H."/>
            <person name="Johannesson H."/>
        </authorList>
    </citation>
    <scope>NUCLEOTIDE SEQUENCE</scope>
    <source>
        <strain evidence="4">CBS 538.74</strain>
    </source>
</reference>
<dbReference type="PANTHER" id="PTHR10039">
    <property type="entry name" value="AMELOGENIN"/>
    <property type="match status" value="1"/>
</dbReference>
<dbReference type="InterPro" id="IPR027417">
    <property type="entry name" value="P-loop_NTPase"/>
</dbReference>
<protein>
    <recommendedName>
        <fullName evidence="6">NACHT domain-containing protein</fullName>
    </recommendedName>
</protein>
<evidence type="ECO:0000313" key="5">
    <source>
        <dbReference type="Proteomes" id="UP001302745"/>
    </source>
</evidence>
<dbReference type="AlphaFoldDB" id="A0AAN6VCN6"/>
<feature type="domain" description="Nephrocystin 3-like N-terminal" evidence="2">
    <location>
        <begin position="251"/>
        <end position="429"/>
    </location>
</feature>
<evidence type="ECO:0000256" key="1">
    <source>
        <dbReference type="ARBA" id="ARBA00022737"/>
    </source>
</evidence>
<evidence type="ECO:0000259" key="3">
    <source>
        <dbReference type="Pfam" id="PF25053"/>
    </source>
</evidence>
<evidence type="ECO:0000259" key="2">
    <source>
        <dbReference type="Pfam" id="PF24883"/>
    </source>
</evidence>
<organism evidence="4 5">
    <name type="scientific">Chaetomidium leptoderma</name>
    <dbReference type="NCBI Taxonomy" id="669021"/>
    <lineage>
        <taxon>Eukaryota</taxon>
        <taxon>Fungi</taxon>
        <taxon>Dikarya</taxon>
        <taxon>Ascomycota</taxon>
        <taxon>Pezizomycotina</taxon>
        <taxon>Sordariomycetes</taxon>
        <taxon>Sordariomycetidae</taxon>
        <taxon>Sordariales</taxon>
        <taxon>Chaetomiaceae</taxon>
        <taxon>Chaetomidium</taxon>
    </lineage>
</organism>
<dbReference type="SUPFAM" id="SSF52540">
    <property type="entry name" value="P-loop containing nucleoside triphosphate hydrolases"/>
    <property type="match status" value="1"/>
</dbReference>
<feature type="domain" description="DUF7791" evidence="3">
    <location>
        <begin position="541"/>
        <end position="686"/>
    </location>
</feature>
<dbReference type="EMBL" id="MU857226">
    <property type="protein sequence ID" value="KAK4148964.1"/>
    <property type="molecule type" value="Genomic_DNA"/>
</dbReference>
<dbReference type="Pfam" id="PF25053">
    <property type="entry name" value="DUF7791"/>
    <property type="match status" value="1"/>
</dbReference>
<name>A0AAN6VCN6_9PEZI</name>
<dbReference type="PANTHER" id="PTHR10039:SF5">
    <property type="entry name" value="NACHT DOMAIN-CONTAINING PROTEIN"/>
    <property type="match status" value="1"/>
</dbReference>
<dbReference type="Pfam" id="PF24883">
    <property type="entry name" value="NPHP3_N"/>
    <property type="match status" value="1"/>
</dbReference>
<proteinExistence type="predicted"/>
<reference evidence="4" key="1">
    <citation type="journal article" date="2023" name="Mol. Phylogenet. Evol.">
        <title>Genome-scale phylogeny and comparative genomics of the fungal order Sordariales.</title>
        <authorList>
            <person name="Hensen N."/>
            <person name="Bonometti L."/>
            <person name="Westerberg I."/>
            <person name="Brannstrom I.O."/>
            <person name="Guillou S."/>
            <person name="Cros-Aarteil S."/>
            <person name="Calhoun S."/>
            <person name="Haridas S."/>
            <person name="Kuo A."/>
            <person name="Mondo S."/>
            <person name="Pangilinan J."/>
            <person name="Riley R."/>
            <person name="LaButti K."/>
            <person name="Andreopoulos B."/>
            <person name="Lipzen A."/>
            <person name="Chen C."/>
            <person name="Yan M."/>
            <person name="Daum C."/>
            <person name="Ng V."/>
            <person name="Clum A."/>
            <person name="Steindorff A."/>
            <person name="Ohm R.A."/>
            <person name="Martin F."/>
            <person name="Silar P."/>
            <person name="Natvig D.O."/>
            <person name="Lalanne C."/>
            <person name="Gautier V."/>
            <person name="Ament-Velasquez S.L."/>
            <person name="Kruys A."/>
            <person name="Hutchinson M.I."/>
            <person name="Powell A.J."/>
            <person name="Barry K."/>
            <person name="Miller A.N."/>
            <person name="Grigoriev I.V."/>
            <person name="Debuchy R."/>
            <person name="Gladieux P."/>
            <person name="Hiltunen Thoren M."/>
            <person name="Johannesson H."/>
        </authorList>
    </citation>
    <scope>NUCLEOTIDE SEQUENCE</scope>
    <source>
        <strain evidence="4">CBS 538.74</strain>
    </source>
</reference>
<dbReference type="InterPro" id="IPR056884">
    <property type="entry name" value="NPHP3-like_N"/>
</dbReference>
<sequence>MEALAAIGLTANILQFIEITGQLISSTHQLSSQGATTEYLELESIAQELRTLAEGIGPQQAQDSQGADDGLGRLGTDCINITNELLSVLGSLKLQGGGKNWESFYQALRSIWKAEEIKALQERVDRIGQALNRHLMVSQQRTISRKLDQLAVENRRLQASRTDDIKDLGAQFGRAFNDLQEEVHQQRDQDAPMSVLLGVAEKEIQYSAEQAILDKFRFDGIDDRYESIPLAHNETFTWVFGTAGDATVPLSSFTEWLGSKRDVFWVSGKPGSGKSTLMKYLCTHQETKRKLQDWAKHDSLIMADFFFWNAAKKPLQKSQQGLLRALLYQILRQSPKTIEQIYPEVARFQDHKDPDDMGNKALQVPNPPTTVPGLLSMLHKACELLASSKRRCCFFIDGLDEYEGRPNDIIELIRIFRHMPSVKICISSRPWNEFEQSFGQDGCCKIYMQDLNRDDIRNYVSDVFQKDSNYQALDEDDEAGADLIDEIIEAAQGVFLWVILVVRSLQEGLVNGDRIVDLEARLRQLPRDLNEYFEKILLSDVDKFYRPQSARMFAATLNAQDRLPLMAYWFMGQDDANYAFELGVCPLGEEQMNKRFEQTRKQLNACCKGLLEPHYRESYGVDEDMLSSDMYFECKVDFLHRTVKDFLDSQETRAFLSSWSQGAFDSDTSICCALLAQIKTAPRIYSDLRSSAKIPNLLTLFFLHYRALNGMPDCDSGLLERLLDQLDATLHEHNVAMEGRLYHEILDDLYQGPEFTESGLLEAVTVNVTFLHVCVRYNLGRYVARKLDYMHDEAAITALLPRLLRLALMDTDRPMVQLLLQRRASPNDFVIRRESNWTLFLQDLYNTEAESKKPLAVGGGLIVSPIGRGAASCLTAGKLGVYVLVRDLLENGADTAAVCTFAQGVTAYDVLNLALLPEHMALLEHFFSKPSDDTKISWIGATRGRLRESTRRQLESMKALFR</sequence>
<keyword evidence="5" id="KW-1185">Reference proteome</keyword>
<accession>A0AAN6VCN6</accession>
<evidence type="ECO:0008006" key="6">
    <source>
        <dbReference type="Google" id="ProtNLM"/>
    </source>
</evidence>
<gene>
    <name evidence="4" type="ORF">C8A00DRAFT_19297</name>
</gene>
<dbReference type="Proteomes" id="UP001302745">
    <property type="component" value="Unassembled WGS sequence"/>
</dbReference>